<evidence type="ECO:0000259" key="1">
    <source>
        <dbReference type="Pfam" id="PF18029"/>
    </source>
</evidence>
<dbReference type="InterPro" id="IPR029068">
    <property type="entry name" value="Glyas_Bleomycin-R_OHBP_Dase"/>
</dbReference>
<gene>
    <name evidence="2" type="ORF">UFOPK3772_00643</name>
</gene>
<dbReference type="PANTHER" id="PTHR35908">
    <property type="entry name" value="HYPOTHETICAL FUSION PROTEIN"/>
    <property type="match status" value="1"/>
</dbReference>
<proteinExistence type="predicted"/>
<dbReference type="SUPFAM" id="SSF54593">
    <property type="entry name" value="Glyoxalase/Bleomycin resistance protein/Dihydroxybiphenyl dioxygenase"/>
    <property type="match status" value="1"/>
</dbReference>
<reference evidence="2" key="1">
    <citation type="submission" date="2020-05" db="EMBL/GenBank/DDBJ databases">
        <authorList>
            <person name="Chiriac C."/>
            <person name="Salcher M."/>
            <person name="Ghai R."/>
            <person name="Kavagutti S V."/>
        </authorList>
    </citation>
    <scope>NUCLEOTIDE SEQUENCE</scope>
</reference>
<dbReference type="EMBL" id="CAFBNE010000013">
    <property type="protein sequence ID" value="CAB4937107.1"/>
    <property type="molecule type" value="Genomic_DNA"/>
</dbReference>
<accession>A0A6J7J396</accession>
<evidence type="ECO:0000313" key="2">
    <source>
        <dbReference type="EMBL" id="CAB4937107.1"/>
    </source>
</evidence>
<sequence length="174" mass="19424">MAAVREIQQHPKLSGLVSICDHCWSPVRLASYWAGPTNGGTRGICNCCVVVLSWEQVVIDARDPRALGYWWARALDWSVTLEEDDEFEIRPAADVTPGLLFVPVADDRVVKNRLHLDFRPDDQAAEVQRLLDLGAVRADVGPSDVSWVVLRDPEGNEFCVLGIENPLILETEDF</sequence>
<feature type="domain" description="Glyoxalase-like" evidence="1">
    <location>
        <begin position="56"/>
        <end position="161"/>
    </location>
</feature>
<dbReference type="Gene3D" id="3.10.180.10">
    <property type="entry name" value="2,3-Dihydroxybiphenyl 1,2-Dioxygenase, domain 1"/>
    <property type="match status" value="1"/>
</dbReference>
<organism evidence="2">
    <name type="scientific">freshwater metagenome</name>
    <dbReference type="NCBI Taxonomy" id="449393"/>
    <lineage>
        <taxon>unclassified sequences</taxon>
        <taxon>metagenomes</taxon>
        <taxon>ecological metagenomes</taxon>
    </lineage>
</organism>
<dbReference type="Pfam" id="PF18029">
    <property type="entry name" value="Glyoxalase_6"/>
    <property type="match status" value="1"/>
</dbReference>
<protein>
    <submittedName>
        <fullName evidence="2">Unannotated protein</fullName>
    </submittedName>
</protein>
<dbReference type="PANTHER" id="PTHR35908:SF1">
    <property type="entry name" value="CONSERVED PROTEIN"/>
    <property type="match status" value="1"/>
</dbReference>
<dbReference type="AlphaFoldDB" id="A0A6J7J396"/>
<name>A0A6J7J396_9ZZZZ</name>
<dbReference type="InterPro" id="IPR041581">
    <property type="entry name" value="Glyoxalase_6"/>
</dbReference>
<dbReference type="CDD" id="cd06587">
    <property type="entry name" value="VOC"/>
    <property type="match status" value="1"/>
</dbReference>